<proteinExistence type="predicted"/>
<feature type="non-terminal residue" evidence="1">
    <location>
        <position position="1"/>
    </location>
</feature>
<feature type="non-terminal residue" evidence="1">
    <location>
        <position position="101"/>
    </location>
</feature>
<evidence type="ECO:0000313" key="1">
    <source>
        <dbReference type="EMBL" id="GAI00531.1"/>
    </source>
</evidence>
<dbReference type="EMBL" id="BARU01047595">
    <property type="protein sequence ID" value="GAI00531.1"/>
    <property type="molecule type" value="Genomic_DNA"/>
</dbReference>
<dbReference type="InterPro" id="IPR029056">
    <property type="entry name" value="Ribokinase-like"/>
</dbReference>
<evidence type="ECO:0008006" key="2">
    <source>
        <dbReference type="Google" id="ProtNLM"/>
    </source>
</evidence>
<gene>
    <name evidence="1" type="ORF">S03H2_71235</name>
</gene>
<organism evidence="1">
    <name type="scientific">marine sediment metagenome</name>
    <dbReference type="NCBI Taxonomy" id="412755"/>
    <lineage>
        <taxon>unclassified sequences</taxon>
        <taxon>metagenomes</taxon>
        <taxon>ecological metagenomes</taxon>
    </lineage>
</organism>
<dbReference type="Gene3D" id="3.40.1190.20">
    <property type="match status" value="1"/>
</dbReference>
<protein>
    <recommendedName>
        <fullName evidence="2">Carbohydrate kinase PfkB domain-containing protein</fullName>
    </recommendedName>
</protein>
<sequence length="101" mass="10947">LLVTGSIGIDTVTTPYGVSENCLGGSSVYFSMAASFFSPVRLLGVIGSDCPFDLAKVFAGRDVDLAGLEVREHSKTFRWAGSYQDDMDDRKTDYLELNVLA</sequence>
<comment type="caution">
    <text evidence="1">The sequence shown here is derived from an EMBL/GenBank/DDBJ whole genome shotgun (WGS) entry which is preliminary data.</text>
</comment>
<reference evidence="1" key="1">
    <citation type="journal article" date="2014" name="Front. Microbiol.">
        <title>High frequency of phylogenetically diverse reductive dehalogenase-homologous genes in deep subseafloor sedimentary metagenomes.</title>
        <authorList>
            <person name="Kawai M."/>
            <person name="Futagami T."/>
            <person name="Toyoda A."/>
            <person name="Takaki Y."/>
            <person name="Nishi S."/>
            <person name="Hori S."/>
            <person name="Arai W."/>
            <person name="Tsubouchi T."/>
            <person name="Morono Y."/>
            <person name="Uchiyama I."/>
            <person name="Ito T."/>
            <person name="Fujiyama A."/>
            <person name="Inagaki F."/>
            <person name="Takami H."/>
        </authorList>
    </citation>
    <scope>NUCLEOTIDE SEQUENCE</scope>
    <source>
        <strain evidence="1">Expedition CK06-06</strain>
    </source>
</reference>
<name>X1L3T0_9ZZZZ</name>
<dbReference type="SUPFAM" id="SSF53613">
    <property type="entry name" value="Ribokinase-like"/>
    <property type="match status" value="1"/>
</dbReference>
<dbReference type="AlphaFoldDB" id="X1L3T0"/>
<accession>X1L3T0</accession>